<name>A0ACC2EGA4_DIPCM</name>
<organism evidence="1 2">
    <name type="scientific">Diphasiastrum complanatum</name>
    <name type="common">Issler's clubmoss</name>
    <name type="synonym">Lycopodium complanatum</name>
    <dbReference type="NCBI Taxonomy" id="34168"/>
    <lineage>
        <taxon>Eukaryota</taxon>
        <taxon>Viridiplantae</taxon>
        <taxon>Streptophyta</taxon>
        <taxon>Embryophyta</taxon>
        <taxon>Tracheophyta</taxon>
        <taxon>Lycopodiopsida</taxon>
        <taxon>Lycopodiales</taxon>
        <taxon>Lycopodiaceae</taxon>
        <taxon>Lycopodioideae</taxon>
        <taxon>Diphasiastrum</taxon>
    </lineage>
</organism>
<evidence type="ECO:0000313" key="2">
    <source>
        <dbReference type="Proteomes" id="UP001162992"/>
    </source>
</evidence>
<sequence>MLRLSSLKRVRGTVCFLIYLTLGQFLPLPGLAKSSDSGALMQFMRELNDDPHKTITNSWNESNVDAFGCPLGWYGVFCSNGTVHGLVLENLGLFGVIKPGSLGSLSGLTYLSLSNNAFMGRIPEDLGKLSSLEHLHLCKNHFNESIPVSLGALFNLANFSLADNELSGAIPEIFGNMSFLVDLDLSGNSFSGSIPSTILQLQHLYSVNLSHNNLSDSSTFKLNMLRHLKFLDFHQNQLSGEITPEWLNWNNIQMLDLSANQFSGPLPWQQGAPVFSNIVYLNLSSNEFSGILAQHYTPSLFANSLEVLDLSNNNISGDLPSFNLAYSLKVFRLSNNLLSGSIPSFLLSGQGGRLEELDLSRNNLSGSVDEISATSLKVLNLSSNALSGAIPMKLGSSCATLDLSRNLLSGNLSVLENWGPTLEVLDLSSNFFTGGLPVQINELAELLYLNLSHNKLSGFLPLSFSVFHRLEKLDLSANELYGSVPSFLFSLPALTELQLSGNQFTGSILIEGNLTSGVGPDQFANPKVSQPPVSYSSLLSVMDLSFNNFNGSIPEGIGSLRSLRVLILGHNKLSGVFSSELCTLTNLQYLDISFNQFSGAIPSQLSSSLIQLNVEYNTLSGVVPLDIACKFPPSAFFPGNTQLQLASGYQCQVSQQSPSKGSKGPAINWNNRKRRMSLMLKVALIGGCTAAAVLLVAVGLIIYYRRISATFQEVPQSPELHVVGQRFGWQKGKGGHPHRASLTHQAHREIAHPISSRAIPHVHHVIPVDCNGYHNAVGSANEDESYIMEDASCEQVDPMGTESFNLSSSRRHTEISRHFSSTVDFSSADYDGQLEERLTGDLIILDSTMIFTAEELSKAPAEVVGRSCHGTTYKATLSSGHTLAVKWLKAGFTKSRKEFIGEARKFDNFKHPNVLPVLGCYWGPREHERLVLSDFVSSGSLAFHLSERAEKSPPLTWSQRICIAVDIASGLTYLHLEHRLPHGNLKAANILLDGPEFDGRLADYGLHRLLTSAGTSIQLFNASALGYLPPELVGGKKSKPTLSADVYAFGVILMELLTGKCAGDIILGRSGVVDLPDWVNCLASDGRSSECFDQSLLSHERDQELPNGIHRVLAIALRCISPCSTRPSMKTVYEDLVAIIPN</sequence>
<evidence type="ECO:0000313" key="1">
    <source>
        <dbReference type="EMBL" id="KAJ7565589.1"/>
    </source>
</evidence>
<protein>
    <submittedName>
        <fullName evidence="1">Uncharacterized protein</fullName>
    </submittedName>
</protein>
<proteinExistence type="predicted"/>
<comment type="caution">
    <text evidence="1">The sequence shown here is derived from an EMBL/GenBank/DDBJ whole genome shotgun (WGS) entry which is preliminary data.</text>
</comment>
<dbReference type="Proteomes" id="UP001162992">
    <property type="component" value="Chromosome 2"/>
</dbReference>
<gene>
    <name evidence="1" type="ORF">O6H91_02G065800</name>
</gene>
<accession>A0ACC2EGA4</accession>
<dbReference type="EMBL" id="CM055093">
    <property type="protein sequence ID" value="KAJ7565589.1"/>
    <property type="molecule type" value="Genomic_DNA"/>
</dbReference>
<reference evidence="2" key="1">
    <citation type="journal article" date="2024" name="Proc. Natl. Acad. Sci. U.S.A.">
        <title>Extraordinary preservation of gene collinearity over three hundred million years revealed in homosporous lycophytes.</title>
        <authorList>
            <person name="Li C."/>
            <person name="Wickell D."/>
            <person name="Kuo L.Y."/>
            <person name="Chen X."/>
            <person name="Nie B."/>
            <person name="Liao X."/>
            <person name="Peng D."/>
            <person name="Ji J."/>
            <person name="Jenkins J."/>
            <person name="Williams M."/>
            <person name="Shu S."/>
            <person name="Plott C."/>
            <person name="Barry K."/>
            <person name="Rajasekar S."/>
            <person name="Grimwood J."/>
            <person name="Han X."/>
            <person name="Sun S."/>
            <person name="Hou Z."/>
            <person name="He W."/>
            <person name="Dai G."/>
            <person name="Sun C."/>
            <person name="Schmutz J."/>
            <person name="Leebens-Mack J.H."/>
            <person name="Li F.W."/>
            <person name="Wang L."/>
        </authorList>
    </citation>
    <scope>NUCLEOTIDE SEQUENCE [LARGE SCALE GENOMIC DNA]</scope>
    <source>
        <strain evidence="2">cv. PW_Plant_1</strain>
    </source>
</reference>
<keyword evidence="2" id="KW-1185">Reference proteome</keyword>